<evidence type="ECO:0000313" key="3">
    <source>
        <dbReference type="EMBL" id="CAB4597243.1"/>
    </source>
</evidence>
<dbReference type="Gene3D" id="1.20.120.450">
    <property type="entry name" value="dinb family like domain"/>
    <property type="match status" value="1"/>
</dbReference>
<feature type="domain" description="DinB-like" evidence="1">
    <location>
        <begin position="15"/>
        <end position="148"/>
    </location>
</feature>
<name>A0A6J7QR53_9ZZZZ</name>
<dbReference type="EMBL" id="CAEZYL010000059">
    <property type="protein sequence ID" value="CAB4726142.1"/>
    <property type="molecule type" value="Genomic_DNA"/>
</dbReference>
<dbReference type="Pfam" id="PF12867">
    <property type="entry name" value="DinB_2"/>
    <property type="match status" value="1"/>
</dbReference>
<evidence type="ECO:0000313" key="4">
    <source>
        <dbReference type="EMBL" id="CAB4619101.1"/>
    </source>
</evidence>
<dbReference type="InterPro" id="IPR024775">
    <property type="entry name" value="DinB-like"/>
</dbReference>
<dbReference type="EMBL" id="CAEZUD010000066">
    <property type="protein sequence ID" value="CAB4597243.1"/>
    <property type="molecule type" value="Genomic_DNA"/>
</dbReference>
<dbReference type="EMBL" id="CAFBPI010000059">
    <property type="protein sequence ID" value="CAB5019415.1"/>
    <property type="molecule type" value="Genomic_DNA"/>
</dbReference>
<reference evidence="6" key="1">
    <citation type="submission" date="2020-05" db="EMBL/GenBank/DDBJ databases">
        <authorList>
            <person name="Chiriac C."/>
            <person name="Salcher M."/>
            <person name="Ghai R."/>
            <person name="Kavagutti S V."/>
        </authorList>
    </citation>
    <scope>NUCLEOTIDE SEQUENCE</scope>
</reference>
<dbReference type="EMBL" id="CAEZUY010000101">
    <property type="protein sequence ID" value="CAB4619101.1"/>
    <property type="molecule type" value="Genomic_DNA"/>
</dbReference>
<evidence type="ECO:0000313" key="5">
    <source>
        <dbReference type="EMBL" id="CAB4726142.1"/>
    </source>
</evidence>
<accession>A0A6J7QR53</accession>
<dbReference type="SUPFAM" id="SSF109854">
    <property type="entry name" value="DinB/YfiT-like putative metalloenzymes"/>
    <property type="match status" value="1"/>
</dbReference>
<sequence>MSQTPAELLAAYKSNGKEFAEVAASIPAADLNKAMPGGEWPPAFVIHHMVDAELHFATRYLHILTSDKPTIINFAEEAYPDRTHYSQRSAAESIALYKSIHAVIENILENASESDWERKGVHFELGEIPMKQFFAKAVGHNAEHAQQLRDLMA</sequence>
<gene>
    <name evidence="2" type="ORF">UFOPK1380_01166</name>
    <name evidence="3" type="ORF">UFOPK1778_01040</name>
    <name evidence="4" type="ORF">UFOPK1863_00910</name>
    <name evidence="5" type="ORF">UFOPK2689_00910</name>
    <name evidence="6" type="ORF">UFOPK4095_00914</name>
</gene>
<evidence type="ECO:0000313" key="6">
    <source>
        <dbReference type="EMBL" id="CAB5019415.1"/>
    </source>
</evidence>
<organism evidence="6">
    <name type="scientific">freshwater metagenome</name>
    <dbReference type="NCBI Taxonomy" id="449393"/>
    <lineage>
        <taxon>unclassified sequences</taxon>
        <taxon>metagenomes</taxon>
        <taxon>ecological metagenomes</taxon>
    </lineage>
</organism>
<dbReference type="EMBL" id="CAEZSC010000098">
    <property type="protein sequence ID" value="CAB4543021.1"/>
    <property type="molecule type" value="Genomic_DNA"/>
</dbReference>
<protein>
    <submittedName>
        <fullName evidence="6">Unannotated protein</fullName>
    </submittedName>
</protein>
<evidence type="ECO:0000313" key="2">
    <source>
        <dbReference type="EMBL" id="CAB4543021.1"/>
    </source>
</evidence>
<evidence type="ECO:0000259" key="1">
    <source>
        <dbReference type="Pfam" id="PF12867"/>
    </source>
</evidence>
<dbReference type="InterPro" id="IPR034660">
    <property type="entry name" value="DinB/YfiT-like"/>
</dbReference>
<dbReference type="AlphaFoldDB" id="A0A6J7QR53"/>
<proteinExistence type="predicted"/>